<proteinExistence type="predicted"/>
<sequence length="195" mass="20957">MPLASSLEQSRVYYYLISSAALVMALMLSASWQWLLAGAPRQPARMRLFMHDVLTGPGATAVAVVNGTGPKVLGGEPPLRFGTVVVIDDVLTEEASPESTPLGRAQGFYVFASMHGPALLFCMNVVLTAGPYSGSTFTVVGHDNITAPLRELSVVGGTGRFRMATGYVLWRTASWEVRDNAVLDLDVFLYVHAHA</sequence>
<reference evidence="1" key="2">
    <citation type="submission" date="2025-09" db="UniProtKB">
        <authorList>
            <consortium name="EnsemblPlants"/>
        </authorList>
    </citation>
    <scope>IDENTIFICATION</scope>
</reference>
<keyword evidence="2" id="KW-1185">Reference proteome</keyword>
<accession>A0ACD5Z1A4</accession>
<evidence type="ECO:0000313" key="1">
    <source>
        <dbReference type="EnsemblPlants" id="AVESA.00010b.r2.6AG1062600.1.CDS.1"/>
    </source>
</evidence>
<organism evidence="1 2">
    <name type="scientific">Avena sativa</name>
    <name type="common">Oat</name>
    <dbReference type="NCBI Taxonomy" id="4498"/>
    <lineage>
        <taxon>Eukaryota</taxon>
        <taxon>Viridiplantae</taxon>
        <taxon>Streptophyta</taxon>
        <taxon>Embryophyta</taxon>
        <taxon>Tracheophyta</taxon>
        <taxon>Spermatophyta</taxon>
        <taxon>Magnoliopsida</taxon>
        <taxon>Liliopsida</taxon>
        <taxon>Poales</taxon>
        <taxon>Poaceae</taxon>
        <taxon>BOP clade</taxon>
        <taxon>Pooideae</taxon>
        <taxon>Poodae</taxon>
        <taxon>Poeae</taxon>
        <taxon>Poeae Chloroplast Group 1 (Aveneae type)</taxon>
        <taxon>Aveninae</taxon>
        <taxon>Avena</taxon>
    </lineage>
</organism>
<reference evidence="1" key="1">
    <citation type="submission" date="2021-05" db="EMBL/GenBank/DDBJ databases">
        <authorList>
            <person name="Scholz U."/>
            <person name="Mascher M."/>
            <person name="Fiebig A."/>
        </authorList>
    </citation>
    <scope>NUCLEOTIDE SEQUENCE [LARGE SCALE GENOMIC DNA]</scope>
</reference>
<evidence type="ECO:0000313" key="2">
    <source>
        <dbReference type="Proteomes" id="UP001732700"/>
    </source>
</evidence>
<dbReference type="Proteomes" id="UP001732700">
    <property type="component" value="Chromosome 6A"/>
</dbReference>
<name>A0ACD5Z1A4_AVESA</name>
<dbReference type="EnsemblPlants" id="AVESA.00010b.r2.6AG1062600.1">
    <property type="protein sequence ID" value="AVESA.00010b.r2.6AG1062600.1.CDS.1"/>
    <property type="gene ID" value="AVESA.00010b.r2.6AG1062600"/>
</dbReference>
<protein>
    <submittedName>
        <fullName evidence="1">Uncharacterized protein</fullName>
    </submittedName>
</protein>